<dbReference type="PANTHER" id="PTHR36378">
    <property type="entry name" value="COTTON FIBER PROTEIN"/>
    <property type="match status" value="1"/>
</dbReference>
<dbReference type="InterPro" id="IPR008480">
    <property type="entry name" value="DUF761_pln"/>
</dbReference>
<reference evidence="1 2" key="1">
    <citation type="submission" date="2021-09" db="EMBL/GenBank/DDBJ databases">
        <title>Genomic insights and catalytic innovation underlie evolution of tropane alkaloids biosynthesis.</title>
        <authorList>
            <person name="Wang Y.-J."/>
            <person name="Tian T."/>
            <person name="Huang J.-P."/>
            <person name="Huang S.-X."/>
        </authorList>
    </citation>
    <scope>NUCLEOTIDE SEQUENCE [LARGE SCALE GENOMIC DNA]</scope>
    <source>
        <strain evidence="1">KIB-2018</strain>
        <tissue evidence="1">Leaf</tissue>
    </source>
</reference>
<dbReference type="Proteomes" id="UP001159364">
    <property type="component" value="Linkage Group LG12"/>
</dbReference>
<dbReference type="Pfam" id="PF05553">
    <property type="entry name" value="DUF761"/>
    <property type="match status" value="1"/>
</dbReference>
<proteinExistence type="predicted"/>
<keyword evidence="2" id="KW-1185">Reference proteome</keyword>
<name>A0AAV8SBL8_9ROSI</name>
<organism evidence="1 2">
    <name type="scientific">Erythroxylum novogranatense</name>
    <dbReference type="NCBI Taxonomy" id="1862640"/>
    <lineage>
        <taxon>Eukaryota</taxon>
        <taxon>Viridiplantae</taxon>
        <taxon>Streptophyta</taxon>
        <taxon>Embryophyta</taxon>
        <taxon>Tracheophyta</taxon>
        <taxon>Spermatophyta</taxon>
        <taxon>Magnoliopsida</taxon>
        <taxon>eudicotyledons</taxon>
        <taxon>Gunneridae</taxon>
        <taxon>Pentapetalae</taxon>
        <taxon>rosids</taxon>
        <taxon>fabids</taxon>
        <taxon>Malpighiales</taxon>
        <taxon>Erythroxylaceae</taxon>
        <taxon>Erythroxylum</taxon>
    </lineage>
</organism>
<accession>A0AAV8SBL8</accession>
<evidence type="ECO:0000313" key="2">
    <source>
        <dbReference type="Proteomes" id="UP001159364"/>
    </source>
</evidence>
<gene>
    <name evidence="1" type="ORF">K2173_025488</name>
</gene>
<dbReference type="EMBL" id="JAIWQS010000012">
    <property type="protein sequence ID" value="KAJ8749444.1"/>
    <property type="molecule type" value="Genomic_DNA"/>
</dbReference>
<dbReference type="PANTHER" id="PTHR36378:SF1">
    <property type="entry name" value="COTTON FIBER PROTEIN"/>
    <property type="match status" value="1"/>
</dbReference>
<protein>
    <recommendedName>
        <fullName evidence="3">Cotton fiber protein</fullName>
    </recommendedName>
</protein>
<dbReference type="AlphaFoldDB" id="A0AAV8SBL8"/>
<sequence>MDAIAARNSKNKTLTGSFYDDSSRKKKNRGSITRIVRAALYLIRVKSKSKSVQVDAASTLKNFVGSMRPLHIQTNQSPHRYIEGRFVRPVVPELDNHRGAEQCDVITPFMSPAHPSEASSSSSRYGSALNLQELDTCGDTDNEEYNDNWPAENDEMIDEKAEEFIARFYEQMRLQDQAYTRRHKRRV</sequence>
<evidence type="ECO:0008006" key="3">
    <source>
        <dbReference type="Google" id="ProtNLM"/>
    </source>
</evidence>
<evidence type="ECO:0000313" key="1">
    <source>
        <dbReference type="EMBL" id="KAJ8749444.1"/>
    </source>
</evidence>
<comment type="caution">
    <text evidence="1">The sequence shown here is derived from an EMBL/GenBank/DDBJ whole genome shotgun (WGS) entry which is preliminary data.</text>
</comment>